<dbReference type="Pfam" id="PF04402">
    <property type="entry name" value="SIMPL"/>
    <property type="match status" value="1"/>
</dbReference>
<dbReference type="InterPro" id="IPR052022">
    <property type="entry name" value="26kDa_periplasmic_antigen"/>
</dbReference>
<dbReference type="Proteomes" id="UP001154252">
    <property type="component" value="Unassembled WGS sequence"/>
</dbReference>
<name>A0A9W4P2R8_9EURO</name>
<dbReference type="PANTHER" id="PTHR34387">
    <property type="entry name" value="SLR1258 PROTEIN"/>
    <property type="match status" value="1"/>
</dbReference>
<dbReference type="OrthoDB" id="3335918at2759"/>
<comment type="caution">
    <text evidence="1">The sequence shown here is derived from an EMBL/GenBank/DDBJ whole genome shotgun (WGS) entry which is preliminary data.</text>
</comment>
<proteinExistence type="predicted"/>
<dbReference type="EMBL" id="CAJVRC010000846">
    <property type="protein sequence ID" value="CAG8893799.1"/>
    <property type="molecule type" value="Genomic_DNA"/>
</dbReference>
<dbReference type="Gene3D" id="3.30.70.2970">
    <property type="entry name" value="Protein of unknown function (DUF541), domain 2"/>
    <property type="match status" value="1"/>
</dbReference>
<organism evidence="1 2">
    <name type="scientific">Penicillium egyptiacum</name>
    <dbReference type="NCBI Taxonomy" id="1303716"/>
    <lineage>
        <taxon>Eukaryota</taxon>
        <taxon>Fungi</taxon>
        <taxon>Dikarya</taxon>
        <taxon>Ascomycota</taxon>
        <taxon>Pezizomycotina</taxon>
        <taxon>Eurotiomycetes</taxon>
        <taxon>Eurotiomycetidae</taxon>
        <taxon>Eurotiales</taxon>
        <taxon>Aspergillaceae</taxon>
        <taxon>Penicillium</taxon>
    </lineage>
</organism>
<evidence type="ECO:0000313" key="1">
    <source>
        <dbReference type="EMBL" id="CAG8893799.1"/>
    </source>
</evidence>
<dbReference type="AlphaFoldDB" id="A0A9W4P2R8"/>
<dbReference type="PANTHER" id="PTHR34387:SF2">
    <property type="entry name" value="SLR1258 PROTEIN"/>
    <property type="match status" value="1"/>
</dbReference>
<dbReference type="GO" id="GO:0006974">
    <property type="term" value="P:DNA damage response"/>
    <property type="evidence" value="ECO:0007669"/>
    <property type="project" value="TreeGrafter"/>
</dbReference>
<keyword evidence="2" id="KW-1185">Reference proteome</keyword>
<accession>A0A9W4P2R8</accession>
<dbReference type="Gene3D" id="3.30.110.170">
    <property type="entry name" value="Protein of unknown function (DUF541), domain 1"/>
    <property type="match status" value="1"/>
</dbReference>
<reference evidence="1" key="1">
    <citation type="submission" date="2021-07" db="EMBL/GenBank/DDBJ databases">
        <authorList>
            <person name="Branca A.L. A."/>
        </authorList>
    </citation>
    <scope>NUCLEOTIDE SEQUENCE</scope>
</reference>
<sequence>MPPLTIIVTGKSSVTHAPEHGTIRFSVKENGPEQDKVAREVVTLSTYLQSWIKSTFRFRTDDEPDAPLMKFSSTSVRTWTKSTDRHDQPVPNPYHASVSFKAVFRDFAKLNQAIEELIVYPKVEIDGLNWSLTDETGRRLASDARKLALRDAIQQADDYSEVLERQVSVVEITDHGMSPYKATHRNMMAGSFGSHPGEDPAPLDLTPQDIDVESQVNVTFQAA</sequence>
<gene>
    <name evidence="1" type="ORF">PEGY_LOCUS3761</name>
</gene>
<dbReference type="InterPro" id="IPR007497">
    <property type="entry name" value="SIMPL/DUF541"/>
</dbReference>
<protein>
    <recommendedName>
        <fullName evidence="3">SIMPL domain-containing protein</fullName>
    </recommendedName>
</protein>
<evidence type="ECO:0008006" key="3">
    <source>
        <dbReference type="Google" id="ProtNLM"/>
    </source>
</evidence>
<evidence type="ECO:0000313" key="2">
    <source>
        <dbReference type="Proteomes" id="UP001154252"/>
    </source>
</evidence>